<name>A0ABT9FVF6_9BACL</name>
<dbReference type="SFLD" id="SFLDS00003">
    <property type="entry name" value="Haloacid_Dehalogenase"/>
    <property type="match status" value="1"/>
</dbReference>
<sequence>MPEKSIIFFDIDGTLLDHNKELPVSAEQAVWALKELGHEVAIATGRAPFMFADIRERLGIDTFVCYNGQYVVLHGELIYSRPLNKEALHDMTELALRHDHAVIYMGNEAMKANVPNDEFVAKSMNTFKLKIVPEHDPLYYHGREIYQSLLMCQAEEEPFYEAVCKDFDFVRWHPNSVDVVPAGGSKAIGIRQITDRLGIAPEHQYCFGDALNDVQMLTMITNSVAMGNGVPEAKAAAKYVTKPVDEDGILHGLRMVGLLM</sequence>
<dbReference type="PANTHER" id="PTHR10000:SF25">
    <property type="entry name" value="PHOSPHATASE YKRA-RELATED"/>
    <property type="match status" value="1"/>
</dbReference>
<keyword evidence="2" id="KW-1185">Reference proteome</keyword>
<dbReference type="Pfam" id="PF08282">
    <property type="entry name" value="Hydrolase_3"/>
    <property type="match status" value="1"/>
</dbReference>
<dbReference type="Gene3D" id="3.30.1240.10">
    <property type="match status" value="1"/>
</dbReference>
<dbReference type="InterPro" id="IPR006379">
    <property type="entry name" value="HAD-SF_hydro_IIB"/>
</dbReference>
<dbReference type="CDD" id="cd07517">
    <property type="entry name" value="HAD_HPP"/>
    <property type="match status" value="1"/>
</dbReference>
<comment type="caution">
    <text evidence="1">The sequence shown here is derived from an EMBL/GenBank/DDBJ whole genome shotgun (WGS) entry which is preliminary data.</text>
</comment>
<accession>A0ABT9FVF6</accession>
<proteinExistence type="predicted"/>
<dbReference type="InterPro" id="IPR000150">
    <property type="entry name" value="Cof"/>
</dbReference>
<evidence type="ECO:0000313" key="1">
    <source>
        <dbReference type="EMBL" id="MDP4098501.1"/>
    </source>
</evidence>
<dbReference type="Proteomes" id="UP001241848">
    <property type="component" value="Unassembled WGS sequence"/>
</dbReference>
<evidence type="ECO:0000313" key="2">
    <source>
        <dbReference type="Proteomes" id="UP001241848"/>
    </source>
</evidence>
<dbReference type="GO" id="GO:0016787">
    <property type="term" value="F:hydrolase activity"/>
    <property type="evidence" value="ECO:0007669"/>
    <property type="project" value="UniProtKB-KW"/>
</dbReference>
<gene>
    <name evidence="1" type="ORF">OIN60_17340</name>
</gene>
<dbReference type="RefSeq" id="WP_305756126.1">
    <property type="nucleotide sequence ID" value="NZ_JAPCKK010000022.1"/>
</dbReference>
<protein>
    <submittedName>
        <fullName evidence="1">Cof-type HAD-IIB family hydrolase</fullName>
    </submittedName>
</protein>
<dbReference type="EMBL" id="JAPCKK010000022">
    <property type="protein sequence ID" value="MDP4098501.1"/>
    <property type="molecule type" value="Genomic_DNA"/>
</dbReference>
<dbReference type="InterPro" id="IPR036412">
    <property type="entry name" value="HAD-like_sf"/>
</dbReference>
<keyword evidence="1" id="KW-0378">Hydrolase</keyword>
<dbReference type="Gene3D" id="3.40.50.1000">
    <property type="entry name" value="HAD superfamily/HAD-like"/>
    <property type="match status" value="1"/>
</dbReference>
<dbReference type="SFLD" id="SFLDG01140">
    <property type="entry name" value="C2.B:_Phosphomannomutase_and_P"/>
    <property type="match status" value="1"/>
</dbReference>
<dbReference type="SFLD" id="SFLDG01144">
    <property type="entry name" value="C2.B.4:_PGP_Like"/>
    <property type="match status" value="1"/>
</dbReference>
<dbReference type="InterPro" id="IPR023214">
    <property type="entry name" value="HAD_sf"/>
</dbReference>
<dbReference type="PANTHER" id="PTHR10000">
    <property type="entry name" value="PHOSPHOSERINE PHOSPHATASE"/>
    <property type="match status" value="1"/>
</dbReference>
<dbReference type="NCBIfam" id="TIGR00099">
    <property type="entry name" value="Cof-subfamily"/>
    <property type="match status" value="1"/>
</dbReference>
<reference evidence="1 2" key="1">
    <citation type="submission" date="2022-10" db="EMBL/GenBank/DDBJ databases">
        <title>Paenibacillus description and whole genome data of maize root bacterial community.</title>
        <authorList>
            <person name="Marton D."/>
            <person name="Farkas M."/>
            <person name="Cserhati M."/>
        </authorList>
    </citation>
    <scope>NUCLEOTIDE SEQUENCE [LARGE SCALE GENOMIC DNA]</scope>
    <source>
        <strain evidence="1 2">P96</strain>
    </source>
</reference>
<dbReference type="SUPFAM" id="SSF56784">
    <property type="entry name" value="HAD-like"/>
    <property type="match status" value="1"/>
</dbReference>
<organism evidence="1 2">
    <name type="scientific">Paenibacillus zeirhizosphaerae</name>
    <dbReference type="NCBI Taxonomy" id="2987519"/>
    <lineage>
        <taxon>Bacteria</taxon>
        <taxon>Bacillati</taxon>
        <taxon>Bacillota</taxon>
        <taxon>Bacilli</taxon>
        <taxon>Bacillales</taxon>
        <taxon>Paenibacillaceae</taxon>
        <taxon>Paenibacillus</taxon>
    </lineage>
</organism>
<dbReference type="NCBIfam" id="TIGR01484">
    <property type="entry name" value="HAD-SF-IIB"/>
    <property type="match status" value="1"/>
</dbReference>